<dbReference type="HOGENOM" id="CLU_008861_4_0_7"/>
<evidence type="ECO:0000256" key="1">
    <source>
        <dbReference type="ARBA" id="ARBA00004651"/>
    </source>
</evidence>
<dbReference type="SUPFAM" id="SSF82866">
    <property type="entry name" value="Multidrug efflux transporter AcrB transmembrane domain"/>
    <property type="match status" value="2"/>
</dbReference>
<evidence type="ECO:0000256" key="6">
    <source>
        <dbReference type="SAM" id="MobiDB-lite"/>
    </source>
</evidence>
<feature type="transmembrane region" description="Helical" evidence="7">
    <location>
        <begin position="318"/>
        <end position="335"/>
    </location>
</feature>
<evidence type="ECO:0000256" key="3">
    <source>
        <dbReference type="ARBA" id="ARBA00022692"/>
    </source>
</evidence>
<dbReference type="PANTHER" id="PTHR33406">
    <property type="entry name" value="MEMBRANE PROTEIN MJ1562-RELATED"/>
    <property type="match status" value="1"/>
</dbReference>
<dbReference type="KEGG" id="acp:A2cp1_4062"/>
<dbReference type="EMBL" id="CP001359">
    <property type="protein sequence ID" value="ACL67380.1"/>
    <property type="molecule type" value="Genomic_DNA"/>
</dbReference>
<feature type="transmembrane region" description="Helical" evidence="7">
    <location>
        <begin position="263"/>
        <end position="283"/>
    </location>
</feature>
<dbReference type="RefSeq" id="WP_015935106.1">
    <property type="nucleotide sequence ID" value="NC_011891.1"/>
</dbReference>
<evidence type="ECO:0000256" key="7">
    <source>
        <dbReference type="SAM" id="Phobius"/>
    </source>
</evidence>
<keyword evidence="4 7" id="KW-1133">Transmembrane helix</keyword>
<feature type="transmembrane region" description="Helical" evidence="7">
    <location>
        <begin position="783"/>
        <end position="807"/>
    </location>
</feature>
<dbReference type="Gene3D" id="1.20.1640.10">
    <property type="entry name" value="Multidrug efflux transporter AcrB transmembrane domain"/>
    <property type="match status" value="2"/>
</dbReference>
<feature type="transmembrane region" description="Helical" evidence="7">
    <location>
        <begin position="395"/>
        <end position="419"/>
    </location>
</feature>
<sequence>MRRASARAPGHERPDAAGPATGNASSRGAPGPFDPAEGSWLERLVFGHRAAVVILTALVTLALGAAAATRHVVSADLDRITPGSHPFVQAARARADRLRGLGNTLLVVVENPRGDVWDRAYLEALRDASDTLFLMPGVDRPWVKSLWTPSVRWTEVTEEGFRGGPVMPDAADGSPEAIAALRRNVRRAGLTGTLVALDERSSAVQVPLLDRDPVTGAGLDYRALSAELEALRRRLEGPAGDGPVRVRIVGFAKRVGAILDGTVAVGAWFGVAAAIAAAILWLSSRCLRSTALVLACSGVALVWQLGIVSLLGVPLDPFSVLVPFLIFAMGVSHGTQKMNGVLQDVGRGADRRLAARRTFRRLFPAGLTALLTDAVGFSVLALVDVPAIRQLSLAATVGVGVLIVTNLVLLPVLLSYTGVSGAAALRSLRGEAGGAGPWGAWRLVDRFTEPRWAAGILAVAAVLVGIGLAAGRGVPVGSTQPGAPELRADARYNQDDAYLAAHYGASSDVFAVMVETPPEGCTSWETLVEADRLGWALRQVPGVQATASLADAVRQITAGSFEGCPKWLTLSRDPRILGGAAEAAGTRNPDLFDPECTVMPVLAYLSDHRADTLDRVVAAAEAFARDHASPGRAFLLAAGSAGVEAATNLAVREAQPRMTACVFAAVVALCLLVFRSWRAVVVTVVPLATTAVLCRAVMAWLGIGMTLATLPVIALGVGIPDFALYLLSVQLAHQRAGAPLGEAHRRALRFTGRPVVLVAVTLAAGVVTWAFSPLRLQADMGILLTFMFLGNMVAAVALVPALSRLLLREVPAR</sequence>
<dbReference type="Pfam" id="PF12349">
    <property type="entry name" value="Sterol-sensing"/>
    <property type="match status" value="1"/>
</dbReference>
<name>B8J9J2_ANAD2</name>
<evidence type="ECO:0000313" key="9">
    <source>
        <dbReference type="EMBL" id="ACL67380.1"/>
    </source>
</evidence>
<proteinExistence type="predicted"/>
<dbReference type="PROSITE" id="PS50156">
    <property type="entry name" value="SSD"/>
    <property type="match status" value="1"/>
</dbReference>
<dbReference type="Proteomes" id="UP000007089">
    <property type="component" value="Chromosome"/>
</dbReference>
<evidence type="ECO:0000256" key="4">
    <source>
        <dbReference type="ARBA" id="ARBA00022989"/>
    </source>
</evidence>
<dbReference type="PANTHER" id="PTHR33406:SF10">
    <property type="entry name" value="SSD DOMAIN-CONTAINING PROTEIN"/>
    <property type="match status" value="1"/>
</dbReference>
<evidence type="ECO:0000259" key="8">
    <source>
        <dbReference type="PROSITE" id="PS50156"/>
    </source>
</evidence>
<organism evidence="9 10">
    <name type="scientific">Anaeromyxobacter dehalogenans (strain ATCC BAA-258 / DSM 21875 / 2CP-1)</name>
    <dbReference type="NCBI Taxonomy" id="455488"/>
    <lineage>
        <taxon>Bacteria</taxon>
        <taxon>Pseudomonadati</taxon>
        <taxon>Myxococcota</taxon>
        <taxon>Myxococcia</taxon>
        <taxon>Myxococcales</taxon>
        <taxon>Cystobacterineae</taxon>
        <taxon>Anaeromyxobacteraceae</taxon>
        <taxon>Anaeromyxobacter</taxon>
    </lineage>
</organism>
<feature type="transmembrane region" description="Helical" evidence="7">
    <location>
        <begin position="290"/>
        <end position="312"/>
    </location>
</feature>
<evidence type="ECO:0000313" key="10">
    <source>
        <dbReference type="Proteomes" id="UP000007089"/>
    </source>
</evidence>
<keyword evidence="2" id="KW-1003">Cell membrane</keyword>
<feature type="transmembrane region" description="Helical" evidence="7">
    <location>
        <begin position="681"/>
        <end position="703"/>
    </location>
</feature>
<dbReference type="InterPro" id="IPR004869">
    <property type="entry name" value="MMPL_dom"/>
</dbReference>
<feature type="region of interest" description="Disordered" evidence="6">
    <location>
        <begin position="1"/>
        <end position="33"/>
    </location>
</feature>
<feature type="transmembrane region" description="Helical" evidence="7">
    <location>
        <begin position="362"/>
        <end position="383"/>
    </location>
</feature>
<feature type="transmembrane region" description="Helical" evidence="7">
    <location>
        <begin position="50"/>
        <end position="69"/>
    </location>
</feature>
<keyword evidence="3 7" id="KW-0812">Transmembrane</keyword>
<reference evidence="9" key="1">
    <citation type="submission" date="2009-01" db="EMBL/GenBank/DDBJ databases">
        <title>Complete sequence of Anaeromyxobacter dehalogenans 2CP-1.</title>
        <authorList>
            <consortium name="US DOE Joint Genome Institute"/>
            <person name="Lucas S."/>
            <person name="Copeland A."/>
            <person name="Lapidus A."/>
            <person name="Glavina del Rio T."/>
            <person name="Dalin E."/>
            <person name="Tice H."/>
            <person name="Bruce D."/>
            <person name="Goodwin L."/>
            <person name="Pitluck S."/>
            <person name="Saunders E."/>
            <person name="Brettin T."/>
            <person name="Detter J.C."/>
            <person name="Han C."/>
            <person name="Larimer F."/>
            <person name="Land M."/>
            <person name="Hauser L."/>
            <person name="Kyrpides N."/>
            <person name="Ovchinnikova G."/>
            <person name="Beliaev A.S."/>
            <person name="Richardson P."/>
        </authorList>
    </citation>
    <scope>NUCLEOTIDE SEQUENCE</scope>
    <source>
        <strain evidence="9">2CP-1</strain>
    </source>
</reference>
<dbReference type="InterPro" id="IPR053958">
    <property type="entry name" value="HMGCR/SNAP/NPC1-like_SSD"/>
</dbReference>
<comment type="subcellular location">
    <subcellularLocation>
        <location evidence="1">Cell membrane</location>
        <topology evidence="1">Multi-pass membrane protein</topology>
    </subcellularLocation>
</comment>
<feature type="transmembrane region" description="Helical" evidence="7">
    <location>
        <begin position="657"/>
        <end position="674"/>
    </location>
</feature>
<feature type="transmembrane region" description="Helical" evidence="7">
    <location>
        <begin position="750"/>
        <end position="771"/>
    </location>
</feature>
<feature type="transmembrane region" description="Helical" evidence="7">
    <location>
        <begin position="709"/>
        <end position="729"/>
    </location>
</feature>
<accession>B8J9J2</accession>
<dbReference type="InterPro" id="IPR050545">
    <property type="entry name" value="Mycobact_MmpL"/>
</dbReference>
<protein>
    <submittedName>
        <fullName evidence="9">RND superfamily transporter, putative</fullName>
    </submittedName>
</protein>
<dbReference type="GO" id="GO:0005886">
    <property type="term" value="C:plasma membrane"/>
    <property type="evidence" value="ECO:0007669"/>
    <property type="project" value="UniProtKB-SubCell"/>
</dbReference>
<evidence type="ECO:0000256" key="5">
    <source>
        <dbReference type="ARBA" id="ARBA00023136"/>
    </source>
</evidence>
<dbReference type="InterPro" id="IPR000731">
    <property type="entry name" value="SSD"/>
</dbReference>
<keyword evidence="10" id="KW-1185">Reference proteome</keyword>
<feature type="transmembrane region" description="Helical" evidence="7">
    <location>
        <begin position="452"/>
        <end position="471"/>
    </location>
</feature>
<feature type="domain" description="SSD" evidence="8">
    <location>
        <begin position="300"/>
        <end position="416"/>
    </location>
</feature>
<keyword evidence="5 7" id="KW-0472">Membrane</keyword>
<gene>
    <name evidence="9" type="ordered locus">A2cp1_4062</name>
</gene>
<evidence type="ECO:0000256" key="2">
    <source>
        <dbReference type="ARBA" id="ARBA00022475"/>
    </source>
</evidence>
<dbReference type="Pfam" id="PF03176">
    <property type="entry name" value="MMPL"/>
    <property type="match status" value="1"/>
</dbReference>
<dbReference type="AlphaFoldDB" id="B8J9J2"/>